<feature type="coiled-coil region" evidence="4">
    <location>
        <begin position="72"/>
        <end position="103"/>
    </location>
</feature>
<dbReference type="SMART" id="SM00304">
    <property type="entry name" value="HAMP"/>
    <property type="match status" value="1"/>
</dbReference>
<dbReference type="PANTHER" id="PTHR32089:SF112">
    <property type="entry name" value="LYSOZYME-LIKE PROTEIN-RELATED"/>
    <property type="match status" value="1"/>
</dbReference>
<keyword evidence="5" id="KW-0472">Membrane</keyword>
<evidence type="ECO:0000256" key="3">
    <source>
        <dbReference type="PROSITE-ProRule" id="PRU00284"/>
    </source>
</evidence>
<protein>
    <submittedName>
        <fullName evidence="8">Methyl-accepting chemotaxis protein</fullName>
    </submittedName>
</protein>
<dbReference type="CDD" id="cd06225">
    <property type="entry name" value="HAMP"/>
    <property type="match status" value="1"/>
</dbReference>
<keyword evidence="5" id="KW-1133">Transmembrane helix</keyword>
<feature type="coiled-coil region" evidence="4">
    <location>
        <begin position="253"/>
        <end position="347"/>
    </location>
</feature>
<dbReference type="Pfam" id="PF12729">
    <property type="entry name" value="4HB_MCP_1"/>
    <property type="match status" value="1"/>
</dbReference>
<gene>
    <name evidence="8" type="ORF">I6U48_07860</name>
</gene>
<organism evidence="8 9">
    <name type="scientific">Clostridium thailandense</name>
    <dbReference type="NCBI Taxonomy" id="2794346"/>
    <lineage>
        <taxon>Bacteria</taxon>
        <taxon>Bacillati</taxon>
        <taxon>Bacillota</taxon>
        <taxon>Clostridia</taxon>
        <taxon>Eubacteriales</taxon>
        <taxon>Clostridiaceae</taxon>
        <taxon>Clostridium</taxon>
    </lineage>
</organism>
<dbReference type="InterPro" id="IPR024478">
    <property type="entry name" value="HlyB_4HB_MCP"/>
</dbReference>
<evidence type="ECO:0000313" key="9">
    <source>
        <dbReference type="Proteomes" id="UP000694308"/>
    </source>
</evidence>
<feature type="domain" description="Methyl-accepting transducer" evidence="6">
    <location>
        <begin position="277"/>
        <end position="542"/>
    </location>
</feature>
<evidence type="ECO:0000256" key="5">
    <source>
        <dbReference type="SAM" id="Phobius"/>
    </source>
</evidence>
<evidence type="ECO:0000259" key="6">
    <source>
        <dbReference type="PROSITE" id="PS50111"/>
    </source>
</evidence>
<dbReference type="GO" id="GO:0007165">
    <property type="term" value="P:signal transduction"/>
    <property type="evidence" value="ECO:0007669"/>
    <property type="project" value="UniProtKB-KW"/>
</dbReference>
<dbReference type="Proteomes" id="UP000694308">
    <property type="component" value="Unassembled WGS sequence"/>
</dbReference>
<keyword evidence="5" id="KW-0812">Transmembrane</keyword>
<keyword evidence="4" id="KW-0175">Coiled coil</keyword>
<proteinExistence type="inferred from homology"/>
<reference evidence="8" key="1">
    <citation type="submission" date="2020-12" db="EMBL/GenBank/DDBJ databases">
        <title>Clostridium thailandense sp. nov., a novel acetogenic bacterium isolated from peat land soil in Thailand.</title>
        <authorList>
            <person name="Chaikitkaew S."/>
            <person name="Birkeland N.K."/>
        </authorList>
    </citation>
    <scope>NUCLEOTIDE SEQUENCE</scope>
    <source>
        <strain evidence="8">PL3</strain>
    </source>
</reference>
<feature type="transmembrane region" description="Helical" evidence="5">
    <location>
        <begin position="190"/>
        <end position="215"/>
    </location>
</feature>
<name>A0A949WUQ5_9CLOT</name>
<dbReference type="SMART" id="SM00283">
    <property type="entry name" value="MA"/>
    <property type="match status" value="1"/>
</dbReference>
<dbReference type="PROSITE" id="PS50111">
    <property type="entry name" value="CHEMOTAXIS_TRANSDUC_2"/>
    <property type="match status" value="1"/>
</dbReference>
<feature type="domain" description="HAMP" evidence="7">
    <location>
        <begin position="213"/>
        <end position="265"/>
    </location>
</feature>
<dbReference type="Pfam" id="PF00672">
    <property type="entry name" value="HAMP"/>
    <property type="match status" value="1"/>
</dbReference>
<dbReference type="PROSITE" id="PS51257">
    <property type="entry name" value="PROKAR_LIPOPROTEIN"/>
    <property type="match status" value="1"/>
</dbReference>
<dbReference type="Pfam" id="PF00015">
    <property type="entry name" value="MCPsignal"/>
    <property type="match status" value="1"/>
</dbReference>
<evidence type="ECO:0000259" key="7">
    <source>
        <dbReference type="PROSITE" id="PS50885"/>
    </source>
</evidence>
<feature type="transmembrane region" description="Helical" evidence="5">
    <location>
        <begin position="12"/>
        <end position="33"/>
    </location>
</feature>
<evidence type="ECO:0000256" key="4">
    <source>
        <dbReference type="SAM" id="Coils"/>
    </source>
</evidence>
<dbReference type="PROSITE" id="PS50885">
    <property type="entry name" value="HAMP"/>
    <property type="match status" value="1"/>
</dbReference>
<comment type="caution">
    <text evidence="8">The sequence shown here is derived from an EMBL/GenBank/DDBJ whole genome shotgun (WGS) entry which is preliminary data.</text>
</comment>
<comment type="similarity">
    <text evidence="2">Belongs to the methyl-accepting chemotaxis (MCP) protein family.</text>
</comment>
<dbReference type="InterPro" id="IPR003660">
    <property type="entry name" value="HAMP_dom"/>
</dbReference>
<keyword evidence="1 3" id="KW-0807">Transducer</keyword>
<evidence type="ECO:0000256" key="2">
    <source>
        <dbReference type="ARBA" id="ARBA00029447"/>
    </source>
</evidence>
<evidence type="ECO:0000256" key="1">
    <source>
        <dbReference type="ARBA" id="ARBA00023224"/>
    </source>
</evidence>
<evidence type="ECO:0000313" key="8">
    <source>
        <dbReference type="EMBL" id="MBV7272827.1"/>
    </source>
</evidence>
<dbReference type="AlphaFoldDB" id="A0A949WUQ5"/>
<dbReference type="PANTHER" id="PTHR32089">
    <property type="entry name" value="METHYL-ACCEPTING CHEMOTAXIS PROTEIN MCPB"/>
    <property type="match status" value="1"/>
</dbReference>
<accession>A0A949WUQ5</accession>
<sequence length="571" mass="63478">MNCFRNMKTIQKLLIAFVLVSLFIVIVGCIGIVNMKSIKINADSMHDYNLESMKQLATIRQNIGDIRFDVLKVDAQRNLNNQNEELEKEINKLYDENTNIISKYENSILSDEEKPIFTKLKDNMQTYKSTYEVIIKFAGENNYEEADANYSKLTTIRTEVYDNLNELIKINTRQADTAYKQNNLTYSSSLYEIAIITFLSLVAALVLGTLISLWISKQIGKIGKFAEALGDGDLTQSIKINTKEEFGKLSKALNQANSNIKKLISELMNSADNMSTTSEELSATVEEVSAKMEAVNESVEHISRGVQDLSATTEEVNASTEEINSNINELTNEANASKISANEIKKRAFDIKIKASKNIKEGTIIYDKSHLNILNAIEEAKVVEEIKIIAESIGDISKQTNLLALNAAIEAARAGEQGKGFSVVADEVRKLAEQSAQAVVNIQNMVSQVQGAVTKLSQSGQDVLKFMENNVKPNYELIQDIGIQYEKDSEFMNNITEDTSTSCKQINEVIEQISTAIQNVSATAEQSAASSEEIYNSVNEVTFAINDVARSAQSQAEFAQKLTDMIQKFKL</sequence>
<dbReference type="RefSeq" id="WP_218319862.1">
    <property type="nucleotide sequence ID" value="NZ_JAEEGC010000034.1"/>
</dbReference>
<dbReference type="EMBL" id="JAEEGC010000034">
    <property type="protein sequence ID" value="MBV7272827.1"/>
    <property type="molecule type" value="Genomic_DNA"/>
</dbReference>
<dbReference type="InterPro" id="IPR004089">
    <property type="entry name" value="MCPsignal_dom"/>
</dbReference>
<keyword evidence="9" id="KW-1185">Reference proteome</keyword>
<dbReference type="GO" id="GO:0016020">
    <property type="term" value="C:membrane"/>
    <property type="evidence" value="ECO:0007669"/>
    <property type="project" value="InterPro"/>
</dbReference>